<comment type="caution">
    <text evidence="3">The sequence shown here is derived from an EMBL/GenBank/DDBJ whole genome shotgun (WGS) entry which is preliminary data.</text>
</comment>
<keyword evidence="1" id="KW-0732">Signal</keyword>
<evidence type="ECO:0000313" key="3">
    <source>
        <dbReference type="EMBL" id="GJD87488.1"/>
    </source>
</evidence>
<proteinExistence type="predicted"/>
<protein>
    <recommendedName>
        <fullName evidence="2">Solute-binding protein family 3/N-terminal domain-containing protein</fullName>
    </recommendedName>
</protein>
<dbReference type="Gene3D" id="3.40.190.10">
    <property type="entry name" value="Periplasmic binding protein-like II"/>
    <property type="match status" value="2"/>
</dbReference>
<dbReference type="EMBL" id="BPQO01000003">
    <property type="protein sequence ID" value="GJD87488.1"/>
    <property type="molecule type" value="Genomic_DNA"/>
</dbReference>
<keyword evidence="4" id="KW-1185">Reference proteome</keyword>
<dbReference type="PANTHER" id="PTHR35936">
    <property type="entry name" value="MEMBRANE-BOUND LYTIC MUREIN TRANSGLYCOSYLASE F"/>
    <property type="match status" value="1"/>
</dbReference>
<reference evidence="3" key="2">
    <citation type="submission" date="2021-08" db="EMBL/GenBank/DDBJ databases">
        <authorList>
            <person name="Tani A."/>
            <person name="Ola A."/>
            <person name="Ogura Y."/>
            <person name="Katsura K."/>
            <person name="Hayashi T."/>
        </authorList>
    </citation>
    <scope>NUCLEOTIDE SEQUENCE</scope>
    <source>
        <strain evidence="3">DSM 16372</strain>
    </source>
</reference>
<organism evidence="3 4">
    <name type="scientific">Methylobacterium hispanicum</name>
    <dbReference type="NCBI Taxonomy" id="270350"/>
    <lineage>
        <taxon>Bacteria</taxon>
        <taxon>Pseudomonadati</taxon>
        <taxon>Pseudomonadota</taxon>
        <taxon>Alphaproteobacteria</taxon>
        <taxon>Hyphomicrobiales</taxon>
        <taxon>Methylobacteriaceae</taxon>
        <taxon>Methylobacterium</taxon>
    </lineage>
</organism>
<feature type="domain" description="Solute-binding protein family 3/N-terminal" evidence="2">
    <location>
        <begin position="18"/>
        <end position="238"/>
    </location>
</feature>
<dbReference type="PANTHER" id="PTHR35936:SF17">
    <property type="entry name" value="ARGININE-BINDING EXTRACELLULAR PROTEIN ARTP"/>
    <property type="match status" value="1"/>
</dbReference>
<reference evidence="3" key="1">
    <citation type="journal article" date="2016" name="Front. Microbiol.">
        <title>Genome Sequence of the Piezophilic, Mesophilic Sulfate-Reducing Bacterium Desulfovibrio indicus J2T.</title>
        <authorList>
            <person name="Cao J."/>
            <person name="Maignien L."/>
            <person name="Shao Z."/>
            <person name="Alain K."/>
            <person name="Jebbar M."/>
        </authorList>
    </citation>
    <scope>NUCLEOTIDE SEQUENCE</scope>
    <source>
        <strain evidence="3">DSM 16372</strain>
    </source>
</reference>
<dbReference type="Pfam" id="PF00497">
    <property type="entry name" value="SBP_bac_3"/>
    <property type="match status" value="1"/>
</dbReference>
<evidence type="ECO:0000313" key="4">
    <source>
        <dbReference type="Proteomes" id="UP001055247"/>
    </source>
</evidence>
<dbReference type="SMART" id="SM00062">
    <property type="entry name" value="PBPb"/>
    <property type="match status" value="1"/>
</dbReference>
<dbReference type="Proteomes" id="UP001055247">
    <property type="component" value="Unassembled WGS sequence"/>
</dbReference>
<evidence type="ECO:0000256" key="1">
    <source>
        <dbReference type="ARBA" id="ARBA00022729"/>
    </source>
</evidence>
<gene>
    <name evidence="3" type="ORF">BHAOGJBA_0991</name>
</gene>
<dbReference type="RefSeq" id="WP_066921620.1">
    <property type="nucleotide sequence ID" value="NZ_BPQO01000003.1"/>
</dbReference>
<name>A0AAV4ZGN3_9HYPH</name>
<dbReference type="InterPro" id="IPR001638">
    <property type="entry name" value="Solute-binding_3/MltF_N"/>
</dbReference>
<dbReference type="AlphaFoldDB" id="A0AAV4ZGN3"/>
<dbReference type="SUPFAM" id="SSF53850">
    <property type="entry name" value="Periplasmic binding protein-like II"/>
    <property type="match status" value="1"/>
</dbReference>
<accession>A0AAV4ZGN3</accession>
<sequence length="247" mass="26335">MDPCAPSDLVRAIAPTGTLRVAINYGNVVLAQTGPDGAPAGVTADLARELGRRLAVPVRFTTYDTAGKVVEALGGDRPWDMAFLAIDPLRAETIAFSPPYVIIEGAYMVPATSTIACNDDVDRAGIRIAVGRDTAYDLHLGRHLKAAERVFAPTSAAALERFERGDVDAVASVRQPLEARARGRTDVRVLPGSFMAIRQAIAIPRGRPLADGYIHAFIEALKQDGFVARSLERSGQHEAVVAAGHRS</sequence>
<evidence type="ECO:0000259" key="2">
    <source>
        <dbReference type="SMART" id="SM00062"/>
    </source>
</evidence>